<dbReference type="EMBL" id="AP027732">
    <property type="protein sequence ID" value="BDZ50442.1"/>
    <property type="molecule type" value="Genomic_DNA"/>
</dbReference>
<evidence type="ECO:0008006" key="5">
    <source>
        <dbReference type="Google" id="ProtNLM"/>
    </source>
</evidence>
<protein>
    <recommendedName>
        <fullName evidence="5">FtsQ-type POTRA domain-containing protein</fullName>
    </recommendedName>
</protein>
<feature type="compositionally biased region" description="Basic residues" evidence="1">
    <location>
        <begin position="90"/>
        <end position="100"/>
    </location>
</feature>
<keyword evidence="4" id="KW-1185">Reference proteome</keyword>
<evidence type="ECO:0000313" key="4">
    <source>
        <dbReference type="Proteomes" id="UP001321486"/>
    </source>
</evidence>
<accession>A0ABM8GPR6</accession>
<keyword evidence="2" id="KW-1133">Transmembrane helix</keyword>
<organism evidence="3 4">
    <name type="scientific">Frondihabitans sucicola</name>
    <dbReference type="NCBI Taxonomy" id="1268041"/>
    <lineage>
        <taxon>Bacteria</taxon>
        <taxon>Bacillati</taxon>
        <taxon>Actinomycetota</taxon>
        <taxon>Actinomycetes</taxon>
        <taxon>Micrococcales</taxon>
        <taxon>Microbacteriaceae</taxon>
        <taxon>Frondihabitans</taxon>
    </lineage>
</organism>
<evidence type="ECO:0000256" key="2">
    <source>
        <dbReference type="SAM" id="Phobius"/>
    </source>
</evidence>
<gene>
    <name evidence="3" type="ORF">GCM10025867_26830</name>
</gene>
<dbReference type="RefSeq" id="WP_286343463.1">
    <property type="nucleotide sequence ID" value="NZ_AP027732.1"/>
</dbReference>
<keyword evidence="2" id="KW-0472">Membrane</keyword>
<evidence type="ECO:0000313" key="3">
    <source>
        <dbReference type="EMBL" id="BDZ50442.1"/>
    </source>
</evidence>
<feature type="compositionally biased region" description="Basic and acidic residues" evidence="1">
    <location>
        <begin position="1"/>
        <end position="11"/>
    </location>
</feature>
<reference evidence="4" key="1">
    <citation type="journal article" date="2019" name="Int. J. Syst. Evol. Microbiol.">
        <title>The Global Catalogue of Microorganisms (GCM) 10K type strain sequencing project: providing services to taxonomists for standard genome sequencing and annotation.</title>
        <authorList>
            <consortium name="The Broad Institute Genomics Platform"/>
            <consortium name="The Broad Institute Genome Sequencing Center for Infectious Disease"/>
            <person name="Wu L."/>
            <person name="Ma J."/>
        </authorList>
    </citation>
    <scope>NUCLEOTIDE SEQUENCE [LARGE SCALE GENOMIC DNA]</scope>
    <source>
        <strain evidence="4">NBRC 108728</strain>
    </source>
</reference>
<sequence length="193" mass="20445">MKRPEGFDRLAAKAASPKAPSAPQPDPRVEASGSAPGVKTSAPETTRAEPAPAAASAPATEPAGPAERRDPAYLTPPRSSPAEARDRARASRRLARRAAAARRAVERTEVRRFTRRSRHRRAAWITAGAVVVVLVGSVTISVFSPLLSLQSVKVEGTSRVDKAAVQKSLDQQLGKPLALIDFSAVKADLSNFP</sequence>
<feature type="transmembrane region" description="Helical" evidence="2">
    <location>
        <begin position="122"/>
        <end position="143"/>
    </location>
</feature>
<feature type="compositionally biased region" description="Low complexity" evidence="1">
    <location>
        <begin position="40"/>
        <end position="65"/>
    </location>
</feature>
<name>A0ABM8GPR6_9MICO</name>
<proteinExistence type="predicted"/>
<keyword evidence="2" id="KW-0812">Transmembrane</keyword>
<dbReference type="Proteomes" id="UP001321486">
    <property type="component" value="Chromosome"/>
</dbReference>
<evidence type="ECO:0000256" key="1">
    <source>
        <dbReference type="SAM" id="MobiDB-lite"/>
    </source>
</evidence>
<feature type="region of interest" description="Disordered" evidence="1">
    <location>
        <begin position="1"/>
        <end position="104"/>
    </location>
</feature>